<evidence type="ECO:0000313" key="2">
    <source>
        <dbReference type="Proteomes" id="UP000724584"/>
    </source>
</evidence>
<comment type="caution">
    <text evidence="1">The sequence shown here is derived from an EMBL/GenBank/DDBJ whole genome shotgun (WGS) entry which is preliminary data.</text>
</comment>
<dbReference type="EMBL" id="JAGIZQ010000004">
    <property type="protein sequence ID" value="KAH6631537.1"/>
    <property type="molecule type" value="Genomic_DNA"/>
</dbReference>
<evidence type="ECO:0000313" key="1">
    <source>
        <dbReference type="EMBL" id="KAH6631537.1"/>
    </source>
</evidence>
<proteinExistence type="predicted"/>
<reference evidence="1 2" key="1">
    <citation type="journal article" date="2021" name="Nat. Commun.">
        <title>Genetic determinants of endophytism in the Arabidopsis root mycobiome.</title>
        <authorList>
            <person name="Mesny F."/>
            <person name="Miyauchi S."/>
            <person name="Thiergart T."/>
            <person name="Pickel B."/>
            <person name="Atanasova L."/>
            <person name="Karlsson M."/>
            <person name="Huettel B."/>
            <person name="Barry K.W."/>
            <person name="Haridas S."/>
            <person name="Chen C."/>
            <person name="Bauer D."/>
            <person name="Andreopoulos W."/>
            <person name="Pangilinan J."/>
            <person name="LaButti K."/>
            <person name="Riley R."/>
            <person name="Lipzen A."/>
            <person name="Clum A."/>
            <person name="Drula E."/>
            <person name="Henrissat B."/>
            <person name="Kohler A."/>
            <person name="Grigoriev I.V."/>
            <person name="Martin F.M."/>
            <person name="Hacquard S."/>
        </authorList>
    </citation>
    <scope>NUCLEOTIDE SEQUENCE [LARGE SCALE GENOMIC DNA]</scope>
    <source>
        <strain evidence="1 2">MPI-SDFR-AT-0079</strain>
    </source>
</reference>
<organism evidence="1 2">
    <name type="scientific">Chaetomium tenue</name>
    <dbReference type="NCBI Taxonomy" id="1854479"/>
    <lineage>
        <taxon>Eukaryota</taxon>
        <taxon>Fungi</taxon>
        <taxon>Dikarya</taxon>
        <taxon>Ascomycota</taxon>
        <taxon>Pezizomycotina</taxon>
        <taxon>Sordariomycetes</taxon>
        <taxon>Sordariomycetidae</taxon>
        <taxon>Sordariales</taxon>
        <taxon>Chaetomiaceae</taxon>
        <taxon>Chaetomium</taxon>
    </lineage>
</organism>
<gene>
    <name evidence="1" type="ORF">F5144DRAFT_221958</name>
</gene>
<dbReference type="Proteomes" id="UP000724584">
    <property type="component" value="Unassembled WGS sequence"/>
</dbReference>
<keyword evidence="2" id="KW-1185">Reference proteome</keyword>
<accession>A0ACB7PBH3</accession>
<protein>
    <submittedName>
        <fullName evidence="1">Uncharacterized protein</fullName>
    </submittedName>
</protein>
<name>A0ACB7PBH3_9PEZI</name>
<sequence>MVMDRWGQIDLLVWLGALPASPLASRPSHASSTAAGRTRRRAMGLIKASRFCIAWIGLPRHHAGFVALLTAVLFLDCWCEGCLKEHGPQAGSRRVPDEQALPPPSHPQPAAQRSVPSRSSPTPIVSSRGRLRSAGPLLAPMHAIAETNSSWVRLMNHLPDPRCGSPSMQSLISDKPRGSGSNIPQHQESQSVSDSAPRPLDRQTVSTTQRAMRDFVTMYLTTGNPGALEPLSPVVPHTAVHIHITPTRAGPRPSERNHRTPRKLACGPEKCTYVDTRVDTHPTHEPRPSRHSHYARPRACFAGASRCPSLQ</sequence>